<dbReference type="AlphaFoldDB" id="A0A6J8B0L8"/>
<organism evidence="1 2">
    <name type="scientific">Mytilus coruscus</name>
    <name type="common">Sea mussel</name>
    <dbReference type="NCBI Taxonomy" id="42192"/>
    <lineage>
        <taxon>Eukaryota</taxon>
        <taxon>Metazoa</taxon>
        <taxon>Spiralia</taxon>
        <taxon>Lophotrochozoa</taxon>
        <taxon>Mollusca</taxon>
        <taxon>Bivalvia</taxon>
        <taxon>Autobranchia</taxon>
        <taxon>Pteriomorphia</taxon>
        <taxon>Mytilida</taxon>
        <taxon>Mytiloidea</taxon>
        <taxon>Mytilidae</taxon>
        <taxon>Mytilinae</taxon>
        <taxon>Mytilus</taxon>
    </lineage>
</organism>
<keyword evidence="2" id="KW-1185">Reference proteome</keyword>
<sequence>MKECKQTCTGEMMNSRIISVIAVIGMIFVCSIRADGLYDNYVHQVPLAYPVPHPISAPPQGLGSVAGNPLNLQSDQSLLSKSKWRIKSQRMKKYRERKKASLGEKWLIQESNRTRAYYKPTSQLNSKEKKARRERIRDNVFVQKTTNGIAQ</sequence>
<protein>
    <submittedName>
        <fullName evidence="1">Uncharacterized protein</fullName>
    </submittedName>
</protein>
<evidence type="ECO:0000313" key="2">
    <source>
        <dbReference type="Proteomes" id="UP000507470"/>
    </source>
</evidence>
<dbReference type="Proteomes" id="UP000507470">
    <property type="component" value="Unassembled WGS sequence"/>
</dbReference>
<proteinExistence type="predicted"/>
<gene>
    <name evidence="1" type="ORF">MCOR_13300</name>
</gene>
<evidence type="ECO:0000313" key="1">
    <source>
        <dbReference type="EMBL" id="CAC5376763.1"/>
    </source>
</evidence>
<dbReference type="EMBL" id="CACVKT020002230">
    <property type="protein sequence ID" value="CAC5376763.1"/>
    <property type="molecule type" value="Genomic_DNA"/>
</dbReference>
<accession>A0A6J8B0L8</accession>
<reference evidence="1 2" key="1">
    <citation type="submission" date="2020-06" db="EMBL/GenBank/DDBJ databases">
        <authorList>
            <person name="Li R."/>
            <person name="Bekaert M."/>
        </authorList>
    </citation>
    <scope>NUCLEOTIDE SEQUENCE [LARGE SCALE GENOMIC DNA]</scope>
    <source>
        <strain evidence="2">wild</strain>
    </source>
</reference>
<name>A0A6J8B0L8_MYTCO</name>